<dbReference type="Gene3D" id="2.30.42.10">
    <property type="match status" value="1"/>
</dbReference>
<evidence type="ECO:0000313" key="5">
    <source>
        <dbReference type="EMBL" id="KAH7303122.1"/>
    </source>
</evidence>
<feature type="region of interest" description="Disordered" evidence="3">
    <location>
        <begin position="1"/>
        <end position="58"/>
    </location>
</feature>
<dbReference type="Gene3D" id="2.40.10.120">
    <property type="match status" value="1"/>
</dbReference>
<dbReference type="GO" id="GO:0006508">
    <property type="term" value="P:proteolysis"/>
    <property type="evidence" value="ECO:0007669"/>
    <property type="project" value="UniProtKB-KW"/>
</dbReference>
<evidence type="ECO:0000259" key="4">
    <source>
        <dbReference type="Pfam" id="PF12812"/>
    </source>
</evidence>
<dbReference type="CDD" id="cd06719">
    <property type="entry name" value="PDZ2-4_Nma111p-like"/>
    <property type="match status" value="1"/>
</dbReference>
<dbReference type="Proteomes" id="UP000813444">
    <property type="component" value="Unassembled WGS sequence"/>
</dbReference>
<feature type="compositionally biased region" description="Basic and acidic residues" evidence="3">
    <location>
        <begin position="25"/>
        <end position="46"/>
    </location>
</feature>
<dbReference type="InterPro" id="IPR009003">
    <property type="entry name" value="Peptidase_S1_PA"/>
</dbReference>
<dbReference type="OrthoDB" id="4217619at2759"/>
<dbReference type="SUPFAM" id="SSF50494">
    <property type="entry name" value="Trypsin-like serine proteases"/>
    <property type="match status" value="2"/>
</dbReference>
<comment type="caution">
    <text evidence="5">The sequence shown here is derived from an EMBL/GenBank/DDBJ whole genome shotgun (WGS) entry which is preliminary data.</text>
</comment>
<sequence length="859" mass="94694">MNGKQGQTRPKRKASLSEPQLAKRQASERPSKEDSPDVDLPDRQDKTSNLAADPMLCPGMPGGPDKWEDTIKRVASSVVAIRFSHPRSFDAETAMTGEATGFVVDAKRGKCNATLSIVTLYTTFGNSPAAYNDFNTCYYQASAAATGGSSGSPVIAKDGSAVALQAGGRTDKASTDFFLPLDRPLRALQCIQQGKPVTRGDIQCQFVFQPFDECRRLGLSPKWEAAMRQAFPYETNMLVAETIKAGDVLIKVNDQLITQFIRLDDIMDSSVDQTVNILLQRGGKDVKVDIKVGDLHKITPDRFVTVAGASFHDLSYQQARIYAIPVQGVYVCESAGSFQFDGSNHGCIIQTVDYKDVPDLNTFIKVMKGIPDRARVAITYKHLSNLHTRYTGIINIDRHWSVKMTVAIRNDKSGLWDFSDLGSPLPPSIPQRRSASFIKLDNMPNSKIAELVQSSVHVSCVIPIKLDGFPKDRQSGMGLVIDAEKGLVLISRAIVPYDLCDITVTIADNIFVEGKVVFLHPLQNYAVIQYDSSLVDAPVKSASLSDEYLKQGAKTYFFGYNGNNVYHGSTSVIQVMAGAMPANLEAPRYRAVNFDAIVIDSPLAEVCNSGVLVAPDGAVQALWLTCLSGSCHSERNRELAFGLGTASLLPVIKAIQKGDAPKLRIILTEFSSIPMSKAFIMGVDNGWIDQVTNTSRSRHQLFMVRKCAAERINQPVSLLEGDIILTLNGKICTNISDFDIMYYNDILKARIVRNRKEMELEIQTVSTDNIETDYIVSFCGALFHRPHQAVYFCLKAVTFDLVPWVITMKKNDHYFPTTVWFKDTNEPCGWRRILHEGNMASEGRAIDGVPSMAEDVNMG</sequence>
<keyword evidence="1" id="KW-0053">Apoptosis</keyword>
<dbReference type="PANTHER" id="PTHR46366">
    <property type="entry name" value="PRO-APOPTOTIC SERINE PROTEASE NMA111"/>
    <property type="match status" value="1"/>
</dbReference>
<keyword evidence="5" id="KW-0378">Hydrolase</keyword>
<proteinExistence type="predicted"/>
<protein>
    <submittedName>
        <fullName evidence="5">Nuclear serine protease HtrA2/Nma111</fullName>
    </submittedName>
</protein>
<reference evidence="5" key="1">
    <citation type="journal article" date="2021" name="Nat. Commun.">
        <title>Genetic determinants of endophytism in the Arabidopsis root mycobiome.</title>
        <authorList>
            <person name="Mesny F."/>
            <person name="Miyauchi S."/>
            <person name="Thiergart T."/>
            <person name="Pickel B."/>
            <person name="Atanasova L."/>
            <person name="Karlsson M."/>
            <person name="Huettel B."/>
            <person name="Barry K.W."/>
            <person name="Haridas S."/>
            <person name="Chen C."/>
            <person name="Bauer D."/>
            <person name="Andreopoulos W."/>
            <person name="Pangilinan J."/>
            <person name="LaButti K."/>
            <person name="Riley R."/>
            <person name="Lipzen A."/>
            <person name="Clum A."/>
            <person name="Drula E."/>
            <person name="Henrissat B."/>
            <person name="Kohler A."/>
            <person name="Grigoriev I.V."/>
            <person name="Martin F.M."/>
            <person name="Hacquard S."/>
        </authorList>
    </citation>
    <scope>NUCLEOTIDE SEQUENCE</scope>
    <source>
        <strain evidence="5">MPI-CAGE-CH-0235</strain>
    </source>
</reference>
<evidence type="ECO:0000313" key="6">
    <source>
        <dbReference type="Proteomes" id="UP000813444"/>
    </source>
</evidence>
<keyword evidence="2" id="KW-0677">Repeat</keyword>
<evidence type="ECO:0000256" key="1">
    <source>
        <dbReference type="ARBA" id="ARBA00022703"/>
    </source>
</evidence>
<organism evidence="5 6">
    <name type="scientific">Stachybotrys elegans</name>
    <dbReference type="NCBI Taxonomy" id="80388"/>
    <lineage>
        <taxon>Eukaryota</taxon>
        <taxon>Fungi</taxon>
        <taxon>Dikarya</taxon>
        <taxon>Ascomycota</taxon>
        <taxon>Pezizomycotina</taxon>
        <taxon>Sordariomycetes</taxon>
        <taxon>Hypocreomycetidae</taxon>
        <taxon>Hypocreales</taxon>
        <taxon>Stachybotryaceae</taxon>
        <taxon>Stachybotrys</taxon>
    </lineage>
</organism>
<accession>A0A8K0WJ72</accession>
<dbReference type="CDD" id="cd06786">
    <property type="entry name" value="cpPDZ1_ScNma111-like"/>
    <property type="match status" value="1"/>
</dbReference>
<dbReference type="InterPro" id="IPR025926">
    <property type="entry name" value="PDZ-like_dom"/>
</dbReference>
<gene>
    <name evidence="5" type="ORF">B0I35DRAFT_498823</name>
</gene>
<dbReference type="PANTHER" id="PTHR46366:SF8">
    <property type="entry name" value="PRO-APOPTOTIC SERINE PROTEASE NMA111"/>
    <property type="match status" value="1"/>
</dbReference>
<dbReference type="SUPFAM" id="SSF50156">
    <property type="entry name" value="PDZ domain-like"/>
    <property type="match status" value="2"/>
</dbReference>
<dbReference type="EMBL" id="JAGPNK010000039">
    <property type="protein sequence ID" value="KAH7303122.1"/>
    <property type="molecule type" value="Genomic_DNA"/>
</dbReference>
<dbReference type="InterPro" id="IPR036034">
    <property type="entry name" value="PDZ_sf"/>
</dbReference>
<keyword evidence="5" id="KW-0645">Protease</keyword>
<name>A0A8K0WJ72_9HYPO</name>
<evidence type="ECO:0000256" key="3">
    <source>
        <dbReference type="SAM" id="MobiDB-lite"/>
    </source>
</evidence>
<keyword evidence="6" id="KW-1185">Reference proteome</keyword>
<dbReference type="GO" id="GO:0008233">
    <property type="term" value="F:peptidase activity"/>
    <property type="evidence" value="ECO:0007669"/>
    <property type="project" value="UniProtKB-KW"/>
</dbReference>
<dbReference type="AlphaFoldDB" id="A0A8K0WJ72"/>
<dbReference type="Pfam" id="PF12812">
    <property type="entry name" value="PDZ_1"/>
    <property type="match status" value="1"/>
</dbReference>
<evidence type="ECO:0000256" key="2">
    <source>
        <dbReference type="ARBA" id="ARBA00022737"/>
    </source>
</evidence>
<feature type="domain" description="PDZ-like" evidence="4">
    <location>
        <begin position="297"/>
        <end position="373"/>
    </location>
</feature>
<dbReference type="GO" id="GO:0006915">
    <property type="term" value="P:apoptotic process"/>
    <property type="evidence" value="ECO:0007669"/>
    <property type="project" value="UniProtKB-KW"/>
</dbReference>